<dbReference type="EMBL" id="JANAWD010000361">
    <property type="protein sequence ID" value="KAJ3480687.1"/>
    <property type="molecule type" value="Genomic_DNA"/>
</dbReference>
<dbReference type="AlphaFoldDB" id="A0AAD5YE76"/>
<feature type="region of interest" description="Disordered" evidence="1">
    <location>
        <begin position="49"/>
        <end position="69"/>
    </location>
</feature>
<reference evidence="2" key="1">
    <citation type="submission" date="2022-07" db="EMBL/GenBank/DDBJ databases">
        <title>Genome Sequence of Physisporinus lineatus.</title>
        <authorList>
            <person name="Buettner E."/>
        </authorList>
    </citation>
    <scope>NUCLEOTIDE SEQUENCE</scope>
    <source>
        <strain evidence="2">VT162</strain>
    </source>
</reference>
<evidence type="ECO:0000313" key="2">
    <source>
        <dbReference type="EMBL" id="KAJ3480687.1"/>
    </source>
</evidence>
<evidence type="ECO:0000256" key="1">
    <source>
        <dbReference type="SAM" id="MobiDB-lite"/>
    </source>
</evidence>
<sequence length="69" mass="7598">MNAPKPPETETPTRHILEATNLGSLQPQAAEFTLPHLRPTIKTLRGRKWGVDDDMGDGGSSEIWSRLSS</sequence>
<dbReference type="Proteomes" id="UP001212997">
    <property type="component" value="Unassembled WGS sequence"/>
</dbReference>
<gene>
    <name evidence="2" type="ORF">NLI96_g8176</name>
</gene>
<name>A0AAD5YE76_9APHY</name>
<accession>A0AAD5YE76</accession>
<organism evidence="2 3">
    <name type="scientific">Meripilus lineatus</name>
    <dbReference type="NCBI Taxonomy" id="2056292"/>
    <lineage>
        <taxon>Eukaryota</taxon>
        <taxon>Fungi</taxon>
        <taxon>Dikarya</taxon>
        <taxon>Basidiomycota</taxon>
        <taxon>Agaricomycotina</taxon>
        <taxon>Agaricomycetes</taxon>
        <taxon>Polyporales</taxon>
        <taxon>Meripilaceae</taxon>
        <taxon>Meripilus</taxon>
    </lineage>
</organism>
<keyword evidence="3" id="KW-1185">Reference proteome</keyword>
<proteinExistence type="predicted"/>
<comment type="caution">
    <text evidence="2">The sequence shown here is derived from an EMBL/GenBank/DDBJ whole genome shotgun (WGS) entry which is preliminary data.</text>
</comment>
<evidence type="ECO:0000313" key="3">
    <source>
        <dbReference type="Proteomes" id="UP001212997"/>
    </source>
</evidence>
<protein>
    <submittedName>
        <fullName evidence="2">Uncharacterized protein</fullName>
    </submittedName>
</protein>